<feature type="region of interest" description="Disordered" evidence="6">
    <location>
        <begin position="1"/>
        <end position="31"/>
    </location>
</feature>
<dbReference type="GO" id="GO:0003700">
    <property type="term" value="F:DNA-binding transcription factor activity"/>
    <property type="evidence" value="ECO:0007669"/>
    <property type="project" value="InterPro"/>
</dbReference>
<accession>A0A9C6WJ53</accession>
<dbReference type="GO" id="GO:0005634">
    <property type="term" value="C:nucleus"/>
    <property type="evidence" value="ECO:0007669"/>
    <property type="project" value="UniProtKB-SubCell"/>
</dbReference>
<proteinExistence type="predicted"/>
<evidence type="ECO:0000256" key="6">
    <source>
        <dbReference type="SAM" id="MobiDB-lite"/>
    </source>
</evidence>
<dbReference type="InterPro" id="IPR045847">
    <property type="entry name" value="AIG1-like"/>
</dbReference>
<dbReference type="GeneID" id="107459448"/>
<name>A0A9C6WJ53_ARADU</name>
<evidence type="ECO:0000256" key="2">
    <source>
        <dbReference type="ARBA" id="ARBA00023015"/>
    </source>
</evidence>
<reference evidence="8" key="1">
    <citation type="journal article" date="2016" name="Nat. Genet.">
        <title>The genome sequences of Arachis duranensis and Arachis ipaensis, the diploid ancestors of cultivated peanut.</title>
        <authorList>
            <person name="Bertioli D.J."/>
            <person name="Cannon S.B."/>
            <person name="Froenicke L."/>
            <person name="Huang G."/>
            <person name="Farmer A.D."/>
            <person name="Cannon E.K."/>
            <person name="Liu X."/>
            <person name="Gao D."/>
            <person name="Clevenger J."/>
            <person name="Dash S."/>
            <person name="Ren L."/>
            <person name="Moretzsohn M.C."/>
            <person name="Shirasawa K."/>
            <person name="Huang W."/>
            <person name="Vidigal B."/>
            <person name="Abernathy B."/>
            <person name="Chu Y."/>
            <person name="Niederhuth C.E."/>
            <person name="Umale P."/>
            <person name="Araujo A.C."/>
            <person name="Kozik A."/>
            <person name="Kim K.D."/>
            <person name="Burow M.D."/>
            <person name="Varshney R.K."/>
            <person name="Wang X."/>
            <person name="Zhang X."/>
            <person name="Barkley N."/>
            <person name="Guimaraes P.M."/>
            <person name="Isobe S."/>
            <person name="Guo B."/>
            <person name="Liao B."/>
            <person name="Stalker H.T."/>
            <person name="Schmitz R.J."/>
            <person name="Scheffler B.E."/>
            <person name="Leal-Bertioli S.C."/>
            <person name="Xun X."/>
            <person name="Jackson S.A."/>
            <person name="Michelmore R."/>
            <person name="Ozias-Akins P."/>
        </authorList>
    </citation>
    <scope>NUCLEOTIDE SEQUENCE [LARGE SCALE GENOMIC DNA]</scope>
    <source>
        <strain evidence="8">cv. V14167</strain>
    </source>
</reference>
<evidence type="ECO:0000256" key="5">
    <source>
        <dbReference type="ARBA" id="ARBA00023242"/>
    </source>
</evidence>
<dbReference type="AlphaFoldDB" id="A0A9C6WJ53"/>
<dbReference type="SMART" id="SM00353">
    <property type="entry name" value="HLH"/>
    <property type="match status" value="1"/>
</dbReference>
<evidence type="ECO:0000256" key="1">
    <source>
        <dbReference type="ARBA" id="ARBA00004123"/>
    </source>
</evidence>
<dbReference type="CDD" id="cd11455">
    <property type="entry name" value="bHLH_AtAIG1_like"/>
    <property type="match status" value="1"/>
</dbReference>
<dbReference type="PANTHER" id="PTHR45844">
    <property type="entry name" value="TRANSCRIPTION FACTOR BHLH30"/>
    <property type="match status" value="1"/>
</dbReference>
<gene>
    <name evidence="9" type="primary">LOC107459448</name>
</gene>
<evidence type="ECO:0000259" key="7">
    <source>
        <dbReference type="PROSITE" id="PS50888"/>
    </source>
</evidence>
<dbReference type="PROSITE" id="PS50888">
    <property type="entry name" value="BHLH"/>
    <property type="match status" value="1"/>
</dbReference>
<sequence length="313" mass="34371">MRTAEAARSFSGGLKSHRTTPSGQNHRNAAPFFGSDTCGGMNPFLTAAVPTGAAPVTLARLGTVVEPQLSLRSLCLSSALELSPSGSTISDDDDSTAGTTTAWHYYAPNSNNNSSFSVPTQIVPHAYDSAFASLQFQYPWPLAFEGFPEDRAASASKSHSQAEKRRRDRINAQLATLRKLIPKSDKMDKAALLGNVVYHVKDLKRKAMDVSKSITVPSEIDEVTIIECDPDQDESYAKVKILKHNIVISVCCDDRPELFSELIQVLKGLRLINQDHNIFRSSKQLTEVAKQKQQNILKIKNIRKSESKIKKAA</sequence>
<keyword evidence="4" id="KW-0804">Transcription</keyword>
<dbReference type="RefSeq" id="XP_052107599.1">
    <property type="nucleotide sequence ID" value="XM_052251639.1"/>
</dbReference>
<evidence type="ECO:0000256" key="4">
    <source>
        <dbReference type="ARBA" id="ARBA00023163"/>
    </source>
</evidence>
<feature type="domain" description="BHLH" evidence="7">
    <location>
        <begin position="154"/>
        <end position="203"/>
    </location>
</feature>
<dbReference type="SUPFAM" id="SSF47459">
    <property type="entry name" value="HLH, helix-loop-helix DNA-binding domain"/>
    <property type="match status" value="1"/>
</dbReference>
<dbReference type="GO" id="GO:0046983">
    <property type="term" value="F:protein dimerization activity"/>
    <property type="evidence" value="ECO:0007669"/>
    <property type="project" value="InterPro"/>
</dbReference>
<dbReference type="InterPro" id="IPR036638">
    <property type="entry name" value="HLH_DNA-bd_sf"/>
</dbReference>
<keyword evidence="8" id="KW-1185">Reference proteome</keyword>
<keyword evidence="3" id="KW-0238">DNA-binding</keyword>
<dbReference type="Pfam" id="PF00010">
    <property type="entry name" value="HLH"/>
    <property type="match status" value="1"/>
</dbReference>
<dbReference type="KEGG" id="adu:107459448"/>
<reference evidence="9" key="2">
    <citation type="submission" date="2025-08" db="UniProtKB">
        <authorList>
            <consortium name="RefSeq"/>
        </authorList>
    </citation>
    <scope>IDENTIFICATION</scope>
    <source>
        <tissue evidence="9">Whole plant</tissue>
    </source>
</reference>
<dbReference type="Proteomes" id="UP000515211">
    <property type="component" value="Chromosome 7"/>
</dbReference>
<protein>
    <submittedName>
        <fullName evidence="9">Transcription factor bHLH51-like</fullName>
    </submittedName>
</protein>
<keyword evidence="5" id="KW-0539">Nucleus</keyword>
<evidence type="ECO:0000256" key="3">
    <source>
        <dbReference type="ARBA" id="ARBA00023125"/>
    </source>
</evidence>
<dbReference type="PANTHER" id="PTHR45844:SF18">
    <property type="entry name" value="TRANSCRIPTION FACTOR BHLH51"/>
    <property type="match status" value="1"/>
</dbReference>
<organism evidence="8 9">
    <name type="scientific">Arachis duranensis</name>
    <name type="common">Wild peanut</name>
    <dbReference type="NCBI Taxonomy" id="130453"/>
    <lineage>
        <taxon>Eukaryota</taxon>
        <taxon>Viridiplantae</taxon>
        <taxon>Streptophyta</taxon>
        <taxon>Embryophyta</taxon>
        <taxon>Tracheophyta</taxon>
        <taxon>Spermatophyta</taxon>
        <taxon>Magnoliopsida</taxon>
        <taxon>eudicotyledons</taxon>
        <taxon>Gunneridae</taxon>
        <taxon>Pentapetalae</taxon>
        <taxon>rosids</taxon>
        <taxon>fabids</taxon>
        <taxon>Fabales</taxon>
        <taxon>Fabaceae</taxon>
        <taxon>Papilionoideae</taxon>
        <taxon>50 kb inversion clade</taxon>
        <taxon>dalbergioids sensu lato</taxon>
        <taxon>Dalbergieae</taxon>
        <taxon>Pterocarpus clade</taxon>
        <taxon>Arachis</taxon>
    </lineage>
</organism>
<dbReference type="Gene3D" id="4.10.280.10">
    <property type="entry name" value="Helix-loop-helix DNA-binding domain"/>
    <property type="match status" value="1"/>
</dbReference>
<dbReference type="InterPro" id="IPR011598">
    <property type="entry name" value="bHLH_dom"/>
</dbReference>
<keyword evidence="2" id="KW-0805">Transcription regulation</keyword>
<dbReference type="GO" id="GO:0003677">
    <property type="term" value="F:DNA binding"/>
    <property type="evidence" value="ECO:0007669"/>
    <property type="project" value="UniProtKB-KW"/>
</dbReference>
<comment type="subcellular location">
    <subcellularLocation>
        <location evidence="1">Nucleus</location>
    </subcellularLocation>
</comment>
<evidence type="ECO:0000313" key="8">
    <source>
        <dbReference type="Proteomes" id="UP000515211"/>
    </source>
</evidence>
<evidence type="ECO:0000313" key="9">
    <source>
        <dbReference type="RefSeq" id="XP_052107599.1"/>
    </source>
</evidence>